<feature type="compositionally biased region" description="Low complexity" evidence="5">
    <location>
        <begin position="1"/>
        <end position="17"/>
    </location>
</feature>
<dbReference type="Pfam" id="PF07039">
    <property type="entry name" value="SGF29_Tudor"/>
    <property type="match status" value="1"/>
</dbReference>
<evidence type="ECO:0000256" key="2">
    <source>
        <dbReference type="ARBA" id="ARBA00023015"/>
    </source>
</evidence>
<dbReference type="GO" id="GO:0005634">
    <property type="term" value="C:nucleus"/>
    <property type="evidence" value="ECO:0007669"/>
    <property type="project" value="UniProtKB-SubCell"/>
</dbReference>
<evidence type="ECO:0000256" key="1">
    <source>
        <dbReference type="ARBA" id="ARBA00004123"/>
    </source>
</evidence>
<keyword evidence="8" id="KW-1185">Reference proteome</keyword>
<feature type="region of interest" description="Disordered" evidence="5">
    <location>
        <begin position="115"/>
        <end position="249"/>
    </location>
</feature>
<keyword evidence="4" id="KW-0539">Nucleus</keyword>
<dbReference type="AlphaFoldDB" id="A0AAN7BK18"/>
<keyword evidence="3" id="KW-0804">Transcription</keyword>
<dbReference type="InterPro" id="IPR037802">
    <property type="entry name" value="SGF29"/>
</dbReference>
<dbReference type="EMBL" id="MU865386">
    <property type="protein sequence ID" value="KAK4224677.1"/>
    <property type="molecule type" value="Genomic_DNA"/>
</dbReference>
<evidence type="ECO:0000256" key="5">
    <source>
        <dbReference type="SAM" id="MobiDB-lite"/>
    </source>
</evidence>
<evidence type="ECO:0000256" key="3">
    <source>
        <dbReference type="ARBA" id="ARBA00023163"/>
    </source>
</evidence>
<dbReference type="Proteomes" id="UP001301958">
    <property type="component" value="Unassembled WGS sequence"/>
</dbReference>
<comment type="subcellular location">
    <subcellularLocation>
        <location evidence="1">Nucleus</location>
    </subcellularLocation>
</comment>
<organism evidence="7 8">
    <name type="scientific">Podospora fimiseda</name>
    <dbReference type="NCBI Taxonomy" id="252190"/>
    <lineage>
        <taxon>Eukaryota</taxon>
        <taxon>Fungi</taxon>
        <taxon>Dikarya</taxon>
        <taxon>Ascomycota</taxon>
        <taxon>Pezizomycotina</taxon>
        <taxon>Sordariomycetes</taxon>
        <taxon>Sordariomycetidae</taxon>
        <taxon>Sordariales</taxon>
        <taxon>Podosporaceae</taxon>
        <taxon>Podospora</taxon>
    </lineage>
</organism>
<dbReference type="GO" id="GO:0000124">
    <property type="term" value="C:SAGA complex"/>
    <property type="evidence" value="ECO:0007669"/>
    <property type="project" value="InterPro"/>
</dbReference>
<dbReference type="InterPro" id="IPR047288">
    <property type="entry name" value="Tudor_SGF29_rpt1"/>
</dbReference>
<dbReference type="Gene3D" id="2.30.30.140">
    <property type="match status" value="1"/>
</dbReference>
<dbReference type="PROSITE" id="PS51518">
    <property type="entry name" value="SGF29_C"/>
    <property type="match status" value="1"/>
</dbReference>
<dbReference type="PANTHER" id="PTHR21539">
    <property type="entry name" value="SAGA-ASSOCIATED FACTOR 29"/>
    <property type="match status" value="1"/>
</dbReference>
<evidence type="ECO:0000313" key="8">
    <source>
        <dbReference type="Proteomes" id="UP001301958"/>
    </source>
</evidence>
<feature type="region of interest" description="Disordered" evidence="5">
    <location>
        <begin position="1"/>
        <end position="22"/>
    </location>
</feature>
<dbReference type="InterPro" id="IPR010750">
    <property type="entry name" value="SGF29_tudor-like_dom"/>
</dbReference>
<feature type="compositionally biased region" description="Low complexity" evidence="5">
    <location>
        <begin position="137"/>
        <end position="150"/>
    </location>
</feature>
<proteinExistence type="predicted"/>
<keyword evidence="2" id="KW-0805">Transcription regulation</keyword>
<sequence length="395" mass="43291">MSGRNRNSRGPNRNSGSTQGEEAQLWLQIKDDMRSMIEGVNSSNDQVRAIMGQDGYMANAGKNSKTTNADMAAEQNKLDNLLRSGVKGADMSKLQIDALIEHVTVLRALVKAREDSEAQATGSSGLGHGGRDRQRELLSSSQRSSSARGLGARDREKEREQRERERERKEERDSRDKDRDRDMKDSVYDFNGAEDSPVPSPVGGRVKLGGSLAGSDRSANRDSVPPRGDDRATPGKADSLPPDAGIGSAAAAQRARVLFYKGQDVVFKPKPSPDNPHPEWMLGKVQHVSGEGKSRRYKVQDADPDLAPEHRTEYRTSASSMIQISNVGTELPELEKGRTVLALYPDSTVFYKAEVMGTDASGKVSLRFDGETDEGNGSDVVLQTVDRRFVVEYRP</sequence>
<dbReference type="InterPro" id="IPR047287">
    <property type="entry name" value="Tudor_SGF29_rpt2"/>
</dbReference>
<evidence type="ECO:0000256" key="4">
    <source>
        <dbReference type="ARBA" id="ARBA00023242"/>
    </source>
</evidence>
<evidence type="ECO:0000259" key="6">
    <source>
        <dbReference type="PROSITE" id="PS51518"/>
    </source>
</evidence>
<gene>
    <name evidence="7" type="ORF">QBC38DRAFT_484919</name>
</gene>
<reference evidence="7" key="2">
    <citation type="submission" date="2023-05" db="EMBL/GenBank/DDBJ databases">
        <authorList>
            <consortium name="Lawrence Berkeley National Laboratory"/>
            <person name="Steindorff A."/>
            <person name="Hensen N."/>
            <person name="Bonometti L."/>
            <person name="Westerberg I."/>
            <person name="Brannstrom I.O."/>
            <person name="Guillou S."/>
            <person name="Cros-Aarteil S."/>
            <person name="Calhoun S."/>
            <person name="Haridas S."/>
            <person name="Kuo A."/>
            <person name="Mondo S."/>
            <person name="Pangilinan J."/>
            <person name="Riley R."/>
            <person name="Labutti K."/>
            <person name="Andreopoulos B."/>
            <person name="Lipzen A."/>
            <person name="Chen C."/>
            <person name="Yanf M."/>
            <person name="Daum C."/>
            <person name="Ng V."/>
            <person name="Clum A."/>
            <person name="Ohm R."/>
            <person name="Martin F."/>
            <person name="Silar P."/>
            <person name="Natvig D."/>
            <person name="Lalanne C."/>
            <person name="Gautier V."/>
            <person name="Ament-Velasquez S.L."/>
            <person name="Kruys A."/>
            <person name="Hutchinson M.I."/>
            <person name="Powell A.J."/>
            <person name="Barry K."/>
            <person name="Miller A.N."/>
            <person name="Grigoriev I.V."/>
            <person name="Debuchy R."/>
            <person name="Gladieux P."/>
            <person name="Thoren M.H."/>
            <person name="Johannesson H."/>
        </authorList>
    </citation>
    <scope>NUCLEOTIDE SEQUENCE</scope>
    <source>
        <strain evidence="7">CBS 990.96</strain>
    </source>
</reference>
<dbReference type="PANTHER" id="PTHR21539:SF0">
    <property type="entry name" value="SAGA-ASSOCIATED FACTOR 29"/>
    <property type="match status" value="1"/>
</dbReference>
<dbReference type="CDD" id="cd20393">
    <property type="entry name" value="Tudor_SGF29_rpt1"/>
    <property type="match status" value="1"/>
</dbReference>
<feature type="compositionally biased region" description="Basic and acidic residues" evidence="5">
    <location>
        <begin position="151"/>
        <end position="187"/>
    </location>
</feature>
<accession>A0AAN7BK18</accession>
<protein>
    <submittedName>
        <fullName evidence="7">SAGA-associated factor 29</fullName>
    </submittedName>
</protein>
<reference evidence="7" key="1">
    <citation type="journal article" date="2023" name="Mol. Phylogenet. Evol.">
        <title>Genome-scale phylogeny and comparative genomics of the fungal order Sordariales.</title>
        <authorList>
            <person name="Hensen N."/>
            <person name="Bonometti L."/>
            <person name="Westerberg I."/>
            <person name="Brannstrom I.O."/>
            <person name="Guillou S."/>
            <person name="Cros-Aarteil S."/>
            <person name="Calhoun S."/>
            <person name="Haridas S."/>
            <person name="Kuo A."/>
            <person name="Mondo S."/>
            <person name="Pangilinan J."/>
            <person name="Riley R."/>
            <person name="LaButti K."/>
            <person name="Andreopoulos B."/>
            <person name="Lipzen A."/>
            <person name="Chen C."/>
            <person name="Yan M."/>
            <person name="Daum C."/>
            <person name="Ng V."/>
            <person name="Clum A."/>
            <person name="Steindorff A."/>
            <person name="Ohm R.A."/>
            <person name="Martin F."/>
            <person name="Silar P."/>
            <person name="Natvig D.O."/>
            <person name="Lalanne C."/>
            <person name="Gautier V."/>
            <person name="Ament-Velasquez S.L."/>
            <person name="Kruys A."/>
            <person name="Hutchinson M.I."/>
            <person name="Powell A.J."/>
            <person name="Barry K."/>
            <person name="Miller A.N."/>
            <person name="Grigoriev I.V."/>
            <person name="Debuchy R."/>
            <person name="Gladieux P."/>
            <person name="Hiltunen Thoren M."/>
            <person name="Johannesson H."/>
        </authorList>
    </citation>
    <scope>NUCLEOTIDE SEQUENCE</scope>
    <source>
        <strain evidence="7">CBS 990.96</strain>
    </source>
</reference>
<comment type="caution">
    <text evidence="7">The sequence shown here is derived from an EMBL/GenBank/DDBJ whole genome shotgun (WGS) entry which is preliminary data.</text>
</comment>
<evidence type="ECO:0000313" key="7">
    <source>
        <dbReference type="EMBL" id="KAK4224677.1"/>
    </source>
</evidence>
<dbReference type="CDD" id="cd20394">
    <property type="entry name" value="Tudor_SGF29_rpt2"/>
    <property type="match status" value="1"/>
</dbReference>
<name>A0AAN7BK18_9PEZI</name>
<feature type="domain" description="SGF29 C-terminal" evidence="6">
    <location>
        <begin position="255"/>
        <end position="395"/>
    </location>
</feature>